<evidence type="ECO:0000256" key="5">
    <source>
        <dbReference type="ARBA" id="ARBA00023242"/>
    </source>
</evidence>
<proteinExistence type="predicted"/>
<dbReference type="InterPro" id="IPR044822">
    <property type="entry name" value="Myb_DNA-bind_4"/>
</dbReference>
<gene>
    <name evidence="8" type="ORF">FCM35_KLT10921</name>
</gene>
<evidence type="ECO:0000256" key="4">
    <source>
        <dbReference type="ARBA" id="ARBA00023163"/>
    </source>
</evidence>
<reference evidence="8" key="1">
    <citation type="submission" date="2020-01" db="EMBL/GenBank/DDBJ databases">
        <title>Genome sequence of Kobresia littledalei, the first chromosome-level genome in the family Cyperaceae.</title>
        <authorList>
            <person name="Qu G."/>
        </authorList>
    </citation>
    <scope>NUCLEOTIDE SEQUENCE</scope>
    <source>
        <strain evidence="8">C.B.Clarke</strain>
        <tissue evidence="8">Leaf</tissue>
    </source>
</reference>
<feature type="compositionally biased region" description="Basic and acidic residues" evidence="6">
    <location>
        <begin position="641"/>
        <end position="663"/>
    </location>
</feature>
<dbReference type="Proteomes" id="UP000623129">
    <property type="component" value="Unassembled WGS sequence"/>
</dbReference>
<dbReference type="PANTHER" id="PTHR21654:SF31">
    <property type="entry name" value="OS02G0104500 PROTEIN"/>
    <property type="match status" value="1"/>
</dbReference>
<feature type="region of interest" description="Disordered" evidence="6">
    <location>
        <begin position="111"/>
        <end position="139"/>
    </location>
</feature>
<sequence length="670" mass="72492">MQQGYGGGVSEFPQFMVDASSLFSISSAAPQTAPSLAQQAPNLSGTVAPPSLQPHFSHFHSHIPFTQQLFQQHHHTPSHHVHHHFQLFNHTQHSQQDHHERTRLMVHQQLGLDPESGPENSGGGGGHSGGSGGGRTHATPSFLNAAMGFKLAVDTGTSCGGTGEDDVMLSGGGGNTGEEESAIKEPSWRPLDIDFISSNNKRCKDKEPDTAPPSPPPPPAKYFKKGLEASNGNNYKLFSELEAIYKPGSSAGFGDCSVAGGSSSAGGNRASGTGGDGVDCPGMGMGMGNQTGTGSGLTVDENPLINEPVGVGDMSMAPTATETSAGEEATPMKKVSKSGGEGRRKRRRQRRLSSLAAFFERLVRQLVDHQEALHNRFLESMERREQERASREESWRLQEAAKAAREAAARAQERALASAREAAIVSFLEKITGETINLPTNPDIDTTGIGDDATNNANNMLSTHVVDMSENQDLGNASAGTGLGFNTSRWPKTEVQALIRVRSGLEARFQEPGLKGPLWEEVSMRMTALGYRRSAKRCKEKWENINKYFRKAKESGKKRPQHSKTCPYFQQLDQLYSKSSSYMYSPSSPSVNPTGDAEVAKGGSELLDAVVVPLDQMGSSREFDREGIEGEDEDEEEEERHEEREEGEGESHGHGQEVADQRTNDSSLFF</sequence>
<dbReference type="CDD" id="cd12203">
    <property type="entry name" value="GT1"/>
    <property type="match status" value="1"/>
</dbReference>
<evidence type="ECO:0000256" key="1">
    <source>
        <dbReference type="ARBA" id="ARBA00004123"/>
    </source>
</evidence>
<keyword evidence="9" id="KW-1185">Reference proteome</keyword>
<evidence type="ECO:0000256" key="2">
    <source>
        <dbReference type="ARBA" id="ARBA00023015"/>
    </source>
</evidence>
<comment type="caution">
    <text evidence="8">The sequence shown here is derived from an EMBL/GenBank/DDBJ whole genome shotgun (WGS) entry which is preliminary data.</text>
</comment>
<dbReference type="GO" id="GO:0003677">
    <property type="term" value="F:DNA binding"/>
    <property type="evidence" value="ECO:0007669"/>
    <property type="project" value="UniProtKB-KW"/>
</dbReference>
<keyword evidence="5" id="KW-0539">Nucleus</keyword>
<dbReference type="PROSITE" id="PS50090">
    <property type="entry name" value="MYB_LIKE"/>
    <property type="match status" value="1"/>
</dbReference>
<dbReference type="Pfam" id="PF13837">
    <property type="entry name" value="Myb_DNA-bind_4"/>
    <property type="match status" value="1"/>
</dbReference>
<feature type="compositionally biased region" description="Gly residues" evidence="6">
    <location>
        <begin position="120"/>
        <end position="135"/>
    </location>
</feature>
<dbReference type="PANTHER" id="PTHR21654">
    <property type="entry name" value="FI21293P1"/>
    <property type="match status" value="1"/>
</dbReference>
<dbReference type="FunFam" id="1.10.10.60:FF:000092">
    <property type="entry name" value="Trihelix transcription factor GT-2"/>
    <property type="match status" value="1"/>
</dbReference>
<evidence type="ECO:0000313" key="8">
    <source>
        <dbReference type="EMBL" id="KAF3324764.1"/>
    </source>
</evidence>
<comment type="subcellular location">
    <subcellularLocation>
        <location evidence="1">Nucleus</location>
    </subcellularLocation>
</comment>
<organism evidence="8 9">
    <name type="scientific">Carex littledalei</name>
    <dbReference type="NCBI Taxonomy" id="544730"/>
    <lineage>
        <taxon>Eukaryota</taxon>
        <taxon>Viridiplantae</taxon>
        <taxon>Streptophyta</taxon>
        <taxon>Embryophyta</taxon>
        <taxon>Tracheophyta</taxon>
        <taxon>Spermatophyta</taxon>
        <taxon>Magnoliopsida</taxon>
        <taxon>Liliopsida</taxon>
        <taxon>Poales</taxon>
        <taxon>Cyperaceae</taxon>
        <taxon>Cyperoideae</taxon>
        <taxon>Cariceae</taxon>
        <taxon>Carex</taxon>
        <taxon>Carex subgen. Euthyceras</taxon>
    </lineage>
</organism>
<dbReference type="GO" id="GO:0005634">
    <property type="term" value="C:nucleus"/>
    <property type="evidence" value="ECO:0007669"/>
    <property type="project" value="UniProtKB-SubCell"/>
</dbReference>
<keyword evidence="2" id="KW-0805">Transcription regulation</keyword>
<accession>A0A833VI37</accession>
<feature type="region of interest" description="Disordered" evidence="6">
    <location>
        <begin position="321"/>
        <end position="349"/>
    </location>
</feature>
<protein>
    <submittedName>
        <fullName evidence="8">Trihelix transcription factor GTL1-like protein</fullName>
    </submittedName>
</protein>
<feature type="compositionally biased region" description="Acidic residues" evidence="6">
    <location>
        <begin position="629"/>
        <end position="640"/>
    </location>
</feature>
<dbReference type="AlphaFoldDB" id="A0A833VI37"/>
<evidence type="ECO:0000259" key="7">
    <source>
        <dbReference type="PROSITE" id="PS50090"/>
    </source>
</evidence>
<name>A0A833VI37_9POAL</name>
<dbReference type="Gene3D" id="1.10.10.60">
    <property type="entry name" value="Homeodomain-like"/>
    <property type="match status" value="1"/>
</dbReference>
<feature type="region of interest" description="Disordered" evidence="6">
    <location>
        <begin position="612"/>
        <end position="670"/>
    </location>
</feature>
<dbReference type="OrthoDB" id="691673at2759"/>
<keyword evidence="3" id="KW-0238">DNA-binding</keyword>
<keyword evidence="4" id="KW-0804">Transcription</keyword>
<evidence type="ECO:0000313" key="9">
    <source>
        <dbReference type="Proteomes" id="UP000623129"/>
    </source>
</evidence>
<dbReference type="InterPro" id="IPR001005">
    <property type="entry name" value="SANT/Myb"/>
</dbReference>
<feature type="region of interest" description="Disordered" evidence="6">
    <location>
        <begin position="163"/>
        <end position="220"/>
    </location>
</feature>
<dbReference type="GO" id="GO:0006355">
    <property type="term" value="P:regulation of DNA-templated transcription"/>
    <property type="evidence" value="ECO:0007669"/>
    <property type="project" value="UniProtKB-ARBA"/>
</dbReference>
<evidence type="ECO:0000256" key="6">
    <source>
        <dbReference type="SAM" id="MobiDB-lite"/>
    </source>
</evidence>
<evidence type="ECO:0000256" key="3">
    <source>
        <dbReference type="ARBA" id="ARBA00023125"/>
    </source>
</evidence>
<dbReference type="EMBL" id="SWLB01000021">
    <property type="protein sequence ID" value="KAF3324764.1"/>
    <property type="molecule type" value="Genomic_DNA"/>
</dbReference>
<feature type="compositionally biased region" description="Pro residues" evidence="6">
    <location>
        <begin position="210"/>
        <end position="220"/>
    </location>
</feature>
<feature type="domain" description="Myb-like" evidence="7">
    <location>
        <begin position="488"/>
        <end position="546"/>
    </location>
</feature>